<dbReference type="RefSeq" id="WP_012534447.1">
    <property type="nucleotide sequence ID" value="NC_011185.1"/>
</dbReference>
<organism evidence="1 2">
    <name type="scientific">Aliivibrio fischeri (strain MJ11)</name>
    <name type="common">Vibrio fischeri</name>
    <dbReference type="NCBI Taxonomy" id="388396"/>
    <lineage>
        <taxon>Bacteria</taxon>
        <taxon>Pseudomonadati</taxon>
        <taxon>Pseudomonadota</taxon>
        <taxon>Gammaproteobacteria</taxon>
        <taxon>Vibrionales</taxon>
        <taxon>Vibrionaceae</taxon>
        <taxon>Aliivibrio</taxon>
    </lineage>
</organism>
<dbReference type="KEGG" id="vfm:VFMJ11_B0023"/>
<dbReference type="Pfam" id="PF20390">
    <property type="entry name" value="DUF6685"/>
    <property type="match status" value="1"/>
</dbReference>
<gene>
    <name evidence="1" type="ordered locus">VFMJ11_B0023</name>
</gene>
<proteinExistence type="predicted"/>
<evidence type="ECO:0000313" key="1">
    <source>
        <dbReference type="EMBL" id="ACH64664.1"/>
    </source>
</evidence>
<dbReference type="Proteomes" id="UP000001857">
    <property type="component" value="Plasmid pMJ100"/>
</dbReference>
<dbReference type="EMBL" id="CP001134">
    <property type="protein sequence ID" value="ACH64664.1"/>
    <property type="molecule type" value="Genomic_DNA"/>
</dbReference>
<dbReference type="InterPro" id="IPR046507">
    <property type="entry name" value="DUF6685"/>
</dbReference>
<dbReference type="AlphaFoldDB" id="B5EVW6"/>
<keyword evidence="1" id="KW-0614">Plasmid</keyword>
<reference evidence="1 2" key="2">
    <citation type="journal article" date="2009" name="Nature">
        <title>A single regulatory gene is sufficient to alter bacterial host range.</title>
        <authorList>
            <person name="Mandel M.J."/>
            <person name="Wollenberg M.S."/>
            <person name="Stabb E.V."/>
            <person name="Visick K.L."/>
            <person name="Ruby E.G."/>
        </authorList>
    </citation>
    <scope>NUCLEOTIDE SEQUENCE [LARGE SCALE GENOMIC DNA]</scope>
    <source>
        <strain evidence="1 2">MJ11</strain>
        <plasmid evidence="2">Plasmid pMJ100</plasmid>
    </source>
</reference>
<sequence>MLEEIKRFLNQCYQQTDQWKLDQLHQIHFDDIKLYTPTANGNTIIKWNELFAENNMEHHQKEVKYALVNSVSKKTSLIANFDFSKIQSLTNSSSFGQSDHINGSWFKDIAEWGYAMYSGSELSNIDEHDWENNISHIEQQGFTKNKPLDISHYKWCNRYECYNSGGSHHAAAASSQMRYQQFQYYRNAEVTEYATNPECINELEQQGFYLFLIAGFGSAHKISHKKLRCEQIIGDLISDRFYSIPLHYSTPNETQIMIIRKEDLKIKARIFEKWYHAQLKMGNLVRLQEAMEDTSKYCTTAYVHQFKWLKLGDPFNTNDLKVKEMKKHTSD</sequence>
<protein>
    <submittedName>
        <fullName evidence="1">Uncharacterized protein</fullName>
    </submittedName>
</protein>
<name>B5EVW6_ALIFM</name>
<reference evidence="2" key="1">
    <citation type="submission" date="2008-08" db="EMBL/GenBank/DDBJ databases">
        <title>Complete sequence of Vibrio fischeri strain MJ11.</title>
        <authorList>
            <person name="Mandel M.J."/>
            <person name="Stabb E.V."/>
            <person name="Ruby E.G."/>
            <person name="Ferriera S."/>
            <person name="Johnson J."/>
            <person name="Kravitz S."/>
            <person name="Beeson K."/>
            <person name="Sutton G."/>
            <person name="Rogers Y.-H."/>
            <person name="Friedman R."/>
            <person name="Frazier M."/>
            <person name="Venter J.C."/>
        </authorList>
    </citation>
    <scope>NUCLEOTIDE SEQUENCE [LARGE SCALE GENOMIC DNA]</scope>
    <source>
        <strain evidence="2">MJ11</strain>
        <plasmid evidence="2">Plasmid pMJ100</plasmid>
    </source>
</reference>
<dbReference type="HOGENOM" id="CLU_868385_0_0_6"/>
<geneLocation type="plasmid" evidence="1 2">
    <name>pMJ100</name>
</geneLocation>
<evidence type="ECO:0000313" key="2">
    <source>
        <dbReference type="Proteomes" id="UP000001857"/>
    </source>
</evidence>
<accession>B5EVW6</accession>